<dbReference type="CDD" id="cd13925">
    <property type="entry name" value="RPF"/>
    <property type="match status" value="1"/>
</dbReference>
<dbReference type="EMBL" id="NOZR01000001">
    <property type="protein sequence ID" value="OYN82889.1"/>
    <property type="molecule type" value="Genomic_DNA"/>
</dbReference>
<comment type="caution">
    <text evidence="10">The sequence shown here is derived from an EMBL/GenBank/DDBJ whole genome shotgun (WGS) entry which is preliminary data.</text>
</comment>
<evidence type="ECO:0000256" key="6">
    <source>
        <dbReference type="ARBA" id="ARBA00070624"/>
    </source>
</evidence>
<keyword evidence="2 8" id="KW-0732">Signal</keyword>
<feature type="compositionally biased region" description="Pro residues" evidence="7">
    <location>
        <begin position="255"/>
        <end position="272"/>
    </location>
</feature>
<feature type="signal peptide" evidence="8">
    <location>
        <begin position="1"/>
        <end position="38"/>
    </location>
</feature>
<evidence type="ECO:0000256" key="5">
    <source>
        <dbReference type="ARBA" id="ARBA00023026"/>
    </source>
</evidence>
<keyword evidence="4" id="KW-0378">Hydrolase</keyword>
<accession>A0A255DTV7</accession>
<dbReference type="FunFam" id="1.10.530.10:FF:000029">
    <property type="entry name" value="Resuscitation-promoting factor RpfA"/>
    <property type="match status" value="1"/>
</dbReference>
<feature type="compositionally biased region" description="Low complexity" evidence="7">
    <location>
        <begin position="273"/>
        <end position="288"/>
    </location>
</feature>
<dbReference type="SUPFAM" id="SSF53955">
    <property type="entry name" value="Lysozyme-like"/>
    <property type="match status" value="1"/>
</dbReference>
<dbReference type="Proteomes" id="UP000216063">
    <property type="component" value="Unassembled WGS sequence"/>
</dbReference>
<feature type="region of interest" description="Disordered" evidence="7">
    <location>
        <begin position="248"/>
        <end position="327"/>
    </location>
</feature>
<dbReference type="AlphaFoldDB" id="A0A255DTV7"/>
<keyword evidence="3" id="KW-0677">Repeat</keyword>
<evidence type="ECO:0000256" key="7">
    <source>
        <dbReference type="SAM" id="MobiDB-lite"/>
    </source>
</evidence>
<organism evidence="10 11">
    <name type="scientific">Mycolicibacterium sphagni</name>
    <dbReference type="NCBI Taxonomy" id="1786"/>
    <lineage>
        <taxon>Bacteria</taxon>
        <taxon>Bacillati</taxon>
        <taxon>Actinomycetota</taxon>
        <taxon>Actinomycetes</taxon>
        <taxon>Mycobacteriales</taxon>
        <taxon>Mycobacteriaceae</taxon>
        <taxon>Mycolicibacterium</taxon>
    </lineage>
</organism>
<feature type="domain" description="Resuscitation-promoting factor core lysozyme-like" evidence="9">
    <location>
        <begin position="38"/>
        <end position="114"/>
    </location>
</feature>
<reference evidence="10 11" key="1">
    <citation type="submission" date="2017-07" db="EMBL/GenBank/DDBJ databases">
        <title>The new phylogeny of genus Mycobacterium.</title>
        <authorList>
            <person name="Tortoli E."/>
            <person name="Trovato A."/>
            <person name="Cirillo D.M."/>
        </authorList>
    </citation>
    <scope>NUCLEOTIDE SEQUENCE [LARGE SCALE GENOMIC DNA]</scope>
    <source>
        <strain evidence="10 11">ATCC 33027</strain>
    </source>
</reference>
<evidence type="ECO:0000259" key="9">
    <source>
        <dbReference type="Pfam" id="PF06737"/>
    </source>
</evidence>
<evidence type="ECO:0000313" key="11">
    <source>
        <dbReference type="Proteomes" id="UP000216063"/>
    </source>
</evidence>
<sequence length="400" mass="39770">MSGRHRKPTSSSISVAKIAVTGAVIGGGSIAFAGQAQAAPDAEWDQVARCESGGNWGINTGNGYQGGLQFSPGTWSAHGGGQYAPSANMATRDEQIAIAEHVLATQGRGAWPVCGRGLSGATPRNVVNEPAPDAAPIEAASFDAPAPDAPAPDAPADLPPAPQDLPPAPQDLPPAPQDLPPAPQDLPPAPQDLPPAPQPNVVSVSQDTGPAPDAAPVIDTALQVPAPDAPAHPDEQTVTVQASSIHFLPQAPGDPGVPPVPTPAPAPAPAPADPAAAPAPDANVVAAGQPTTQLPDGIPHLTSPQNLPPGTSADPEADGPQDGPNVTYLKELWHAVQTQQVSRGDALLALTQRPLNTPVTNDPSMGVAPGDPNAPLPGPGAPAPAPAAPAPDAPVPAPAQ</sequence>
<feature type="region of interest" description="Disordered" evidence="7">
    <location>
        <begin position="347"/>
        <end position="400"/>
    </location>
</feature>
<proteinExistence type="inferred from homology"/>
<feature type="compositionally biased region" description="Pro residues" evidence="7">
    <location>
        <begin position="372"/>
        <end position="400"/>
    </location>
</feature>
<dbReference type="GO" id="GO:0016787">
    <property type="term" value="F:hydrolase activity"/>
    <property type="evidence" value="ECO:0007669"/>
    <property type="project" value="UniProtKB-KW"/>
</dbReference>
<dbReference type="OrthoDB" id="1404170at2"/>
<feature type="compositionally biased region" description="Polar residues" evidence="7">
    <location>
        <begin position="353"/>
        <end position="363"/>
    </location>
</feature>
<dbReference type="InterPro" id="IPR023346">
    <property type="entry name" value="Lysozyme-like_dom_sf"/>
</dbReference>
<evidence type="ECO:0000313" key="10">
    <source>
        <dbReference type="EMBL" id="OYN82889.1"/>
    </source>
</evidence>
<keyword evidence="11" id="KW-1185">Reference proteome</keyword>
<evidence type="ECO:0000256" key="8">
    <source>
        <dbReference type="SAM" id="SignalP"/>
    </source>
</evidence>
<feature type="region of interest" description="Disordered" evidence="7">
    <location>
        <begin position="142"/>
        <end position="215"/>
    </location>
</feature>
<protein>
    <recommendedName>
        <fullName evidence="6">Resuscitation-promoting factor RpfA</fullName>
    </recommendedName>
</protein>
<evidence type="ECO:0000256" key="3">
    <source>
        <dbReference type="ARBA" id="ARBA00022737"/>
    </source>
</evidence>
<feature type="compositionally biased region" description="Pro residues" evidence="7">
    <location>
        <begin position="147"/>
        <end position="198"/>
    </location>
</feature>
<dbReference type="RefSeq" id="WP_094475671.1">
    <property type="nucleotide sequence ID" value="NZ_NOZR01000001.1"/>
</dbReference>
<evidence type="ECO:0000256" key="2">
    <source>
        <dbReference type="ARBA" id="ARBA00022729"/>
    </source>
</evidence>
<feature type="chain" id="PRO_5012784377" description="Resuscitation-promoting factor RpfA" evidence="8">
    <location>
        <begin position="39"/>
        <end position="400"/>
    </location>
</feature>
<evidence type="ECO:0000256" key="1">
    <source>
        <dbReference type="ARBA" id="ARBA00010830"/>
    </source>
</evidence>
<dbReference type="Gene3D" id="1.10.530.10">
    <property type="match status" value="1"/>
</dbReference>
<gene>
    <name evidence="10" type="ORF">CG716_01420</name>
</gene>
<evidence type="ECO:0000256" key="4">
    <source>
        <dbReference type="ARBA" id="ARBA00022801"/>
    </source>
</evidence>
<name>A0A255DTV7_9MYCO</name>
<dbReference type="Pfam" id="PF06737">
    <property type="entry name" value="Transglycosylas"/>
    <property type="match status" value="1"/>
</dbReference>
<dbReference type="InterPro" id="IPR010618">
    <property type="entry name" value="RPF"/>
</dbReference>
<keyword evidence="5" id="KW-0843">Virulence</keyword>
<comment type="similarity">
    <text evidence="1">Belongs to the transglycosylase family. Rpf subfamily.</text>
</comment>